<organism evidence="4 5">
    <name type="scientific">Natrialba taiwanensis DSM 12281</name>
    <dbReference type="NCBI Taxonomy" id="1230458"/>
    <lineage>
        <taxon>Archaea</taxon>
        <taxon>Methanobacteriati</taxon>
        <taxon>Methanobacteriota</taxon>
        <taxon>Stenosarchaea group</taxon>
        <taxon>Halobacteria</taxon>
        <taxon>Halobacteriales</taxon>
        <taxon>Natrialbaceae</taxon>
        <taxon>Natrialba</taxon>
    </lineage>
</organism>
<dbReference type="GO" id="GO:0008675">
    <property type="term" value="F:2-dehydro-3-deoxy-phosphogluconate aldolase activity"/>
    <property type="evidence" value="ECO:0007669"/>
    <property type="project" value="UniProtKB-ARBA"/>
</dbReference>
<proteinExistence type="predicted"/>
<dbReference type="PANTHER" id="PTHR12128:SF66">
    <property type="entry name" value="4-HYDROXY-2-OXOGLUTARATE ALDOLASE, MITOCHONDRIAL"/>
    <property type="match status" value="1"/>
</dbReference>
<gene>
    <name evidence="4" type="ORF">C484_01510</name>
</gene>
<name>M0AC61_9EURY</name>
<keyword evidence="1" id="KW-0456">Lyase</keyword>
<evidence type="ECO:0000256" key="3">
    <source>
        <dbReference type="PIRSR" id="PIRSR001365-2"/>
    </source>
</evidence>
<reference evidence="4 5" key="1">
    <citation type="journal article" date="2014" name="PLoS Genet.">
        <title>Phylogenetically driven sequencing of extremely halophilic archaea reveals strategies for static and dynamic osmo-response.</title>
        <authorList>
            <person name="Becker E.A."/>
            <person name="Seitzer P.M."/>
            <person name="Tritt A."/>
            <person name="Larsen D."/>
            <person name="Krusor M."/>
            <person name="Yao A.I."/>
            <person name="Wu D."/>
            <person name="Madern D."/>
            <person name="Eisen J.A."/>
            <person name="Darling A.E."/>
            <person name="Facciotti M.T."/>
        </authorList>
    </citation>
    <scope>NUCLEOTIDE SEQUENCE [LARGE SCALE GENOMIC DNA]</scope>
    <source>
        <strain evidence="4 5">DSM 12281</strain>
    </source>
</reference>
<evidence type="ECO:0000313" key="5">
    <source>
        <dbReference type="Proteomes" id="UP000011648"/>
    </source>
</evidence>
<dbReference type="PIRSF" id="PIRSF001365">
    <property type="entry name" value="DHDPS"/>
    <property type="match status" value="1"/>
</dbReference>
<feature type="active site" description="Proton donor/acceptor" evidence="2">
    <location>
        <position position="143"/>
    </location>
</feature>
<dbReference type="PANTHER" id="PTHR12128">
    <property type="entry name" value="DIHYDRODIPICOLINATE SYNTHASE"/>
    <property type="match status" value="1"/>
</dbReference>
<dbReference type="Proteomes" id="UP000011648">
    <property type="component" value="Unassembled WGS sequence"/>
</dbReference>
<evidence type="ECO:0000256" key="2">
    <source>
        <dbReference type="PIRSR" id="PIRSR001365-1"/>
    </source>
</evidence>
<dbReference type="EMBL" id="AOIL01000009">
    <property type="protein sequence ID" value="ELY96350.1"/>
    <property type="molecule type" value="Genomic_DNA"/>
</dbReference>
<dbReference type="Pfam" id="PF00701">
    <property type="entry name" value="DHDPS"/>
    <property type="match status" value="1"/>
</dbReference>
<feature type="binding site" evidence="3">
    <location>
        <position position="56"/>
    </location>
    <ligand>
        <name>pyruvate</name>
        <dbReference type="ChEBI" id="CHEBI:15361"/>
    </ligand>
</feature>
<sequence length="310" mass="33568">MWMSYTGLKAGLRSVAFTTAVPFSDDGRAVQSDAYETNLEAIEAANGSLFIPCGNTGEYYSLTRDERIGVVESTVDAVAGDSTVVAGAAGSTKNIVDLARTYDELGVDGIMIMHPDHTYLHEEGVRRYYRDIAARTDLGVVMYKRGPELSDDAIASLSTVENIVGVKYAINDIQAFSHLVDRVDDEFVCINGIAERFAPSFALEGAEGFTTGIGNFAPAASMALHEAIEAEDFERARRIRNRIRPYENLRAESGPNNPFAAANNVPAVKYGMDLAGLVGGPVREPLVDLSDSDKERAETYYTRIVDSGDA</sequence>
<accession>M0AC61</accession>
<dbReference type="InterPro" id="IPR013785">
    <property type="entry name" value="Aldolase_TIM"/>
</dbReference>
<dbReference type="AlphaFoldDB" id="M0AC61"/>
<evidence type="ECO:0000313" key="4">
    <source>
        <dbReference type="EMBL" id="ELY96350.1"/>
    </source>
</evidence>
<dbReference type="GO" id="GO:0008840">
    <property type="term" value="F:4-hydroxy-tetrahydrodipicolinate synthase activity"/>
    <property type="evidence" value="ECO:0007669"/>
    <property type="project" value="TreeGrafter"/>
</dbReference>
<comment type="caution">
    <text evidence="4">The sequence shown here is derived from an EMBL/GenBank/DDBJ whole genome shotgun (WGS) entry which is preliminary data.</text>
</comment>
<protein>
    <submittedName>
        <fullName evidence="4">5-dehydro-4-deoxyglucarate dehydratase</fullName>
    </submittedName>
</protein>
<dbReference type="CDD" id="cd00408">
    <property type="entry name" value="DHDPS-like"/>
    <property type="match status" value="1"/>
</dbReference>
<dbReference type="STRING" id="1230458.C484_01510"/>
<keyword evidence="5" id="KW-1185">Reference proteome</keyword>
<feature type="active site" description="Schiff-base intermediate with substrate" evidence="2">
    <location>
        <position position="167"/>
    </location>
</feature>
<dbReference type="SMART" id="SM01130">
    <property type="entry name" value="DHDPS"/>
    <property type="match status" value="1"/>
</dbReference>
<dbReference type="SUPFAM" id="SSF51569">
    <property type="entry name" value="Aldolase"/>
    <property type="match status" value="1"/>
</dbReference>
<dbReference type="PATRIC" id="fig|1230458.4.peg.290"/>
<dbReference type="OrthoDB" id="33636at2157"/>
<dbReference type="InterPro" id="IPR002220">
    <property type="entry name" value="DapA-like"/>
</dbReference>
<evidence type="ECO:0000256" key="1">
    <source>
        <dbReference type="ARBA" id="ARBA00023239"/>
    </source>
</evidence>
<dbReference type="Gene3D" id="3.20.20.70">
    <property type="entry name" value="Aldolase class I"/>
    <property type="match status" value="1"/>
</dbReference>